<dbReference type="EMBL" id="AQQW01000006">
    <property type="protein sequence ID" value="ETW12679.1"/>
    <property type="molecule type" value="Genomic_DNA"/>
</dbReference>
<proteinExistence type="predicted"/>
<dbReference type="InterPro" id="IPR016084">
    <property type="entry name" value="Haem_Oase-like_multi-hlx"/>
</dbReference>
<reference evidence="1 2" key="1">
    <citation type="journal article" date="2014" name="Antonie Van Leeuwenhoek">
        <title>Roseivivax atlanticus sp. nov., isolated from surface seawater of the Atlantic Ocean.</title>
        <authorList>
            <person name="Li G."/>
            <person name="Lai Q."/>
            <person name="Liu X."/>
            <person name="Sun F."/>
            <person name="Shao Z."/>
        </authorList>
    </citation>
    <scope>NUCLEOTIDE SEQUENCE [LARGE SCALE GENOMIC DNA]</scope>
    <source>
        <strain evidence="1 2">22II-s10s</strain>
    </source>
</reference>
<dbReference type="STRING" id="1379903.ATO8_11694"/>
<dbReference type="SUPFAM" id="SSF48613">
    <property type="entry name" value="Heme oxygenase-like"/>
    <property type="match status" value="1"/>
</dbReference>
<dbReference type="Gene3D" id="1.20.910.10">
    <property type="entry name" value="Heme oxygenase-like"/>
    <property type="match status" value="1"/>
</dbReference>
<organism evidence="1 2">
    <name type="scientific">Roseivivax marinus</name>
    <dbReference type="NCBI Taxonomy" id="1379903"/>
    <lineage>
        <taxon>Bacteria</taxon>
        <taxon>Pseudomonadati</taxon>
        <taxon>Pseudomonadota</taxon>
        <taxon>Alphaproteobacteria</taxon>
        <taxon>Rhodobacterales</taxon>
        <taxon>Roseobacteraceae</taxon>
        <taxon>Roseivivax</taxon>
    </lineage>
</organism>
<protein>
    <recommendedName>
        <fullName evidence="3">Heme oxygenase</fullName>
    </recommendedName>
</protein>
<keyword evidence="2" id="KW-1185">Reference proteome</keyword>
<evidence type="ECO:0000313" key="1">
    <source>
        <dbReference type="EMBL" id="ETW12679.1"/>
    </source>
</evidence>
<evidence type="ECO:0000313" key="2">
    <source>
        <dbReference type="Proteomes" id="UP000019063"/>
    </source>
</evidence>
<sequence>MRAGTDVRPDAADVRPRGFRARLASETRGAHEATERDFVAIEADPAAALPDFLAASRLAMRALSAARDGRPVDEEADILDRLVDALEHDCRSSGQAPLPDLPCPEPLDTLAVGYLVLGSRLGTEVLSRRTRAAGIALPRSFTISMPKGTWRAFCARLDGIDPDGPCADRIVSDARRGFDLHRAAAARVRSQTKDRRP</sequence>
<evidence type="ECO:0008006" key="3">
    <source>
        <dbReference type="Google" id="ProtNLM"/>
    </source>
</evidence>
<dbReference type="Proteomes" id="UP000019063">
    <property type="component" value="Unassembled WGS sequence"/>
</dbReference>
<gene>
    <name evidence="1" type="ORF">ATO8_11694</name>
</gene>
<dbReference type="PATRIC" id="fig|1317118.6.peg.2410"/>
<dbReference type="eggNOG" id="ENOG5032YJM">
    <property type="taxonomic scope" value="Bacteria"/>
</dbReference>
<name>W4HIY8_9RHOB</name>
<accession>W4HIY8</accession>
<comment type="caution">
    <text evidence="1">The sequence shown here is derived from an EMBL/GenBank/DDBJ whole genome shotgun (WGS) entry which is preliminary data.</text>
</comment>
<dbReference type="AlphaFoldDB" id="W4HIY8"/>